<feature type="compositionally biased region" description="Polar residues" evidence="1">
    <location>
        <begin position="568"/>
        <end position="586"/>
    </location>
</feature>
<evidence type="ECO:0000313" key="2">
    <source>
        <dbReference type="EMBL" id="KAF9522755.1"/>
    </source>
</evidence>
<feature type="compositionally biased region" description="Pro residues" evidence="1">
    <location>
        <begin position="550"/>
        <end position="561"/>
    </location>
</feature>
<feature type="region of interest" description="Disordered" evidence="1">
    <location>
        <begin position="629"/>
        <end position="662"/>
    </location>
</feature>
<dbReference type="Proteomes" id="UP000807306">
    <property type="component" value="Unassembled WGS sequence"/>
</dbReference>
<comment type="caution">
    <text evidence="2">The sequence shown here is derived from an EMBL/GenBank/DDBJ whole genome shotgun (WGS) entry which is preliminary data.</text>
</comment>
<evidence type="ECO:0000313" key="3">
    <source>
        <dbReference type="Proteomes" id="UP000807306"/>
    </source>
</evidence>
<feature type="region of interest" description="Disordered" evidence="1">
    <location>
        <begin position="245"/>
        <end position="349"/>
    </location>
</feature>
<dbReference type="EMBL" id="MU157935">
    <property type="protein sequence ID" value="KAF9522755.1"/>
    <property type="molecule type" value="Genomic_DNA"/>
</dbReference>
<dbReference type="OrthoDB" id="3033067at2759"/>
<feature type="region of interest" description="Disordered" evidence="1">
    <location>
        <begin position="490"/>
        <end position="521"/>
    </location>
</feature>
<organism evidence="2 3">
    <name type="scientific">Crepidotus variabilis</name>
    <dbReference type="NCBI Taxonomy" id="179855"/>
    <lineage>
        <taxon>Eukaryota</taxon>
        <taxon>Fungi</taxon>
        <taxon>Dikarya</taxon>
        <taxon>Basidiomycota</taxon>
        <taxon>Agaricomycotina</taxon>
        <taxon>Agaricomycetes</taxon>
        <taxon>Agaricomycetidae</taxon>
        <taxon>Agaricales</taxon>
        <taxon>Agaricineae</taxon>
        <taxon>Crepidotaceae</taxon>
        <taxon>Crepidotus</taxon>
    </lineage>
</organism>
<dbReference type="AlphaFoldDB" id="A0A9P6JJ83"/>
<feature type="compositionally biased region" description="Basic residues" evidence="1">
    <location>
        <begin position="647"/>
        <end position="661"/>
    </location>
</feature>
<evidence type="ECO:0000256" key="1">
    <source>
        <dbReference type="SAM" id="MobiDB-lite"/>
    </source>
</evidence>
<reference evidence="2" key="1">
    <citation type="submission" date="2020-11" db="EMBL/GenBank/DDBJ databases">
        <authorList>
            <consortium name="DOE Joint Genome Institute"/>
            <person name="Ahrendt S."/>
            <person name="Riley R."/>
            <person name="Andreopoulos W."/>
            <person name="Labutti K."/>
            <person name="Pangilinan J."/>
            <person name="Ruiz-Duenas F.J."/>
            <person name="Barrasa J.M."/>
            <person name="Sanchez-Garcia M."/>
            <person name="Camarero S."/>
            <person name="Miyauchi S."/>
            <person name="Serrano A."/>
            <person name="Linde D."/>
            <person name="Babiker R."/>
            <person name="Drula E."/>
            <person name="Ayuso-Fernandez I."/>
            <person name="Pacheco R."/>
            <person name="Padilla G."/>
            <person name="Ferreira P."/>
            <person name="Barriuso J."/>
            <person name="Kellner H."/>
            <person name="Castanera R."/>
            <person name="Alfaro M."/>
            <person name="Ramirez L."/>
            <person name="Pisabarro A.G."/>
            <person name="Kuo A."/>
            <person name="Tritt A."/>
            <person name="Lipzen A."/>
            <person name="He G."/>
            <person name="Yan M."/>
            <person name="Ng V."/>
            <person name="Cullen D."/>
            <person name="Martin F."/>
            <person name="Rosso M.-N."/>
            <person name="Henrissat B."/>
            <person name="Hibbett D."/>
            <person name="Martinez A.T."/>
            <person name="Grigoriev I.V."/>
        </authorList>
    </citation>
    <scope>NUCLEOTIDE SEQUENCE</scope>
    <source>
        <strain evidence="2">CBS 506.95</strain>
    </source>
</reference>
<feature type="compositionally biased region" description="Polar residues" evidence="1">
    <location>
        <begin position="312"/>
        <end position="323"/>
    </location>
</feature>
<sequence length="890" mass="97019">MPYIPVDSLSDVVYRLVVDQYDPPPDYQLGFWATLPLTTFIDVIFAQQVKDGQISRKNQVALRSSLYKELFQDTLEKEEQKEWEELAAEEHKNVCNAIDAKMNAPPPTDAAERQQIINRLPAFAQPILDLMAEYTGWKMTLVAGGPEPADNGRLNVVSIHSGVVKGTIKQNFGQSEWRLYKEFVVPVFAHFLKKCYTLEECRASALPADTEGLTVALNNTSDVNHDTLDWNQEYLRVIGPHVRLSSAGATSVSGSDSSNSTRESSPSSSTTSSGDSSTSDDDDARPRKQPPVISSSKASKKIRGLEKRKVNGTLTPDVRSQSSDMDEADDEPSNSINTAFKIGPPLRARPHPRPKISAHLSMVEDSSDIPAPNPSGSLETVGETGELTASAALATVRPGLPEIDSLVTTLLPLDLIEPVLKELKTFGRIEYTSTLSNDGGLSTVSAPGLTSRNILHASQPPSPTVLSASILEIMPASSQTKHVMRVIPVDTSRRSEHTSPIPSRAGTPEDSSIGFHPPHHASLCAGNPAIFPLQSPDASPARSSVSTAKIPPPYSPPPSPIPSRVGTPENSPSAFQSQLSPHVNPNDSEKGLIPAKQLDIMTGFSVEVNPDDKELDDEDPNSIISKVTEEDDEDDVAPNLTGAISSPHRRLSSRVAQKRARSPTIDTTMVTSTEKRLRASSNAAVLEYEIPRGNVVAKNTRKGKAAWAVQKKSGVTRGETSTASTSPKYYTQALATFNSTTLGARWDSLVAAWSAFEIASQYISTDLLGLHSRPAGIHDWIHRAQKPTYRPDLSRSKLVCFQTEFGIWWRSLQPDWRVDGDSNLVRDDDEDLEGLRRAGPKGLTSIVAGLFFWGDAIRENCNQAQRVLWEEMLNDVEWVLLSLNPSSEAA</sequence>
<feature type="compositionally biased region" description="Low complexity" evidence="1">
    <location>
        <begin position="245"/>
        <end position="277"/>
    </location>
</feature>
<keyword evidence="3" id="KW-1185">Reference proteome</keyword>
<protein>
    <submittedName>
        <fullName evidence="2">Uncharacterized protein</fullName>
    </submittedName>
</protein>
<gene>
    <name evidence="2" type="ORF">CPB83DRAFT_899379</name>
</gene>
<proteinExistence type="predicted"/>
<feature type="region of interest" description="Disordered" evidence="1">
    <location>
        <begin position="533"/>
        <end position="587"/>
    </location>
</feature>
<accession>A0A9P6JJ83</accession>
<name>A0A9P6JJ83_9AGAR</name>